<comment type="caution">
    <text evidence="6">The sequence shown here is derived from an EMBL/GenBank/DDBJ whole genome shotgun (WGS) entry which is preliminary data.</text>
</comment>
<dbReference type="SUPFAM" id="SSF88723">
    <property type="entry name" value="PIN domain-like"/>
    <property type="match status" value="1"/>
</dbReference>
<dbReference type="SMART" id="SM00485">
    <property type="entry name" value="XPGN"/>
    <property type="match status" value="1"/>
</dbReference>
<feature type="domain" description="XPG-I" evidence="4">
    <location>
        <begin position="119"/>
        <end position="190"/>
    </location>
</feature>
<sequence>MGVRDLWKITKAATEHETFATLARTVGSQKAPVGARVLVLGVDASIWFCQCQSMFVANRARAGENPALCTMFYRLCWLLKAPVLPVFVFDGTGRAEVKRNRKVGKAEHWLLHKFKKLLRSFAFAYYTAPGEAEAELSKGCELGVFDAVLTDDSDALVFGAPRVIRNPNVEKDGDTLRVTSFSSVEAICGLNRSGLVLVSLLVGNDYAPAGLPGCGAKIAAGLARTPLADGLYNAVTSLSAVMLTEYLSTWRNDLRHELSTNSTGLLPHKCKELASHVSSSFPNVAVVHTLVFPTTSWSNGANGRGQRPWELGRPDLAELASHCSDWFSWPKRIVLLKFCGQVWDGALFRSLLLPECLVSPRYCRILPGVRQGDFRRVRYFVGAVRLLTLAGVQDDHNSEDEESAGEGADMADPSLPTRLVMLPRDIFEPQVGNGLGDAPEVLTDTTAANEAASSAALPTGSSDDYIDLTQDIVDAIEDSDVIDLTHDTDSDVATDSDVEVLN</sequence>
<dbReference type="PRINTS" id="PR00853">
    <property type="entry name" value="XPGRADSUPER"/>
</dbReference>
<dbReference type="SMART" id="SM00484">
    <property type="entry name" value="XPGI"/>
    <property type="match status" value="1"/>
</dbReference>
<dbReference type="Gene3D" id="3.40.50.1010">
    <property type="entry name" value="5'-nuclease"/>
    <property type="match status" value="2"/>
</dbReference>
<keyword evidence="1" id="KW-0540">Nuclease</keyword>
<proteinExistence type="predicted"/>
<dbReference type="PANTHER" id="PTHR11081">
    <property type="entry name" value="FLAP ENDONUCLEASE FAMILY MEMBER"/>
    <property type="match status" value="1"/>
</dbReference>
<evidence type="ECO:0000313" key="6">
    <source>
        <dbReference type="EMBL" id="KAL0960984.1"/>
    </source>
</evidence>
<dbReference type="InterPro" id="IPR029060">
    <property type="entry name" value="PIN-like_dom_sf"/>
</dbReference>
<evidence type="ECO:0000313" key="7">
    <source>
        <dbReference type="Proteomes" id="UP001556367"/>
    </source>
</evidence>
<dbReference type="InterPro" id="IPR006084">
    <property type="entry name" value="XPG/Rad2"/>
</dbReference>
<accession>A0ABR3JZE2</accession>
<dbReference type="InterPro" id="IPR036279">
    <property type="entry name" value="5-3_exonuclease_C_sf"/>
</dbReference>
<evidence type="ECO:0000259" key="4">
    <source>
        <dbReference type="SMART" id="SM00484"/>
    </source>
</evidence>
<feature type="domain" description="XPG N-terminal" evidence="5">
    <location>
        <begin position="1"/>
        <end position="106"/>
    </location>
</feature>
<organism evidence="6 7">
    <name type="scientific">Hohenbuehelia grisea</name>
    <dbReference type="NCBI Taxonomy" id="104357"/>
    <lineage>
        <taxon>Eukaryota</taxon>
        <taxon>Fungi</taxon>
        <taxon>Dikarya</taxon>
        <taxon>Basidiomycota</taxon>
        <taxon>Agaricomycotina</taxon>
        <taxon>Agaricomycetes</taxon>
        <taxon>Agaricomycetidae</taxon>
        <taxon>Agaricales</taxon>
        <taxon>Pleurotineae</taxon>
        <taxon>Pleurotaceae</taxon>
        <taxon>Hohenbuehelia</taxon>
    </lineage>
</organism>
<dbReference type="SUPFAM" id="SSF47807">
    <property type="entry name" value="5' to 3' exonuclease, C-terminal subdomain"/>
    <property type="match status" value="1"/>
</dbReference>
<name>A0ABR3JZE2_9AGAR</name>
<keyword evidence="7" id="KW-1185">Reference proteome</keyword>
<evidence type="ECO:0000256" key="1">
    <source>
        <dbReference type="ARBA" id="ARBA00022722"/>
    </source>
</evidence>
<protein>
    <submittedName>
        <fullName evidence="6">Uncharacterized protein</fullName>
    </submittedName>
</protein>
<dbReference type="PANTHER" id="PTHR11081:SF75">
    <property type="entry name" value="ENDONUCLEASE, PUTATIVE (AFU_ORTHOLOGUE AFUA_3G13260)-RELATED"/>
    <property type="match status" value="1"/>
</dbReference>
<dbReference type="EMBL" id="JASNQZ010000001">
    <property type="protein sequence ID" value="KAL0960984.1"/>
    <property type="molecule type" value="Genomic_DNA"/>
</dbReference>
<dbReference type="CDD" id="cd09870">
    <property type="entry name" value="PIN_YEN1"/>
    <property type="match status" value="1"/>
</dbReference>
<evidence type="ECO:0000259" key="5">
    <source>
        <dbReference type="SMART" id="SM00485"/>
    </source>
</evidence>
<keyword evidence="2" id="KW-0378">Hydrolase</keyword>
<dbReference type="InterPro" id="IPR006086">
    <property type="entry name" value="XPG-I_dom"/>
</dbReference>
<gene>
    <name evidence="6" type="ORF">HGRIS_005981</name>
</gene>
<evidence type="ECO:0000256" key="3">
    <source>
        <dbReference type="SAM" id="MobiDB-lite"/>
    </source>
</evidence>
<reference evidence="7" key="1">
    <citation type="submission" date="2024-06" db="EMBL/GenBank/DDBJ databases">
        <title>Multi-omics analyses provide insights into the biosynthesis of the anticancer antibiotic pleurotin in Hohenbuehelia grisea.</title>
        <authorList>
            <person name="Weaver J.A."/>
            <person name="Alberti F."/>
        </authorList>
    </citation>
    <scope>NUCLEOTIDE SEQUENCE [LARGE SCALE GENOMIC DNA]</scope>
    <source>
        <strain evidence="7">T-177</strain>
    </source>
</reference>
<dbReference type="InterPro" id="IPR006085">
    <property type="entry name" value="XPG_DNA_repair_N"/>
</dbReference>
<dbReference type="Pfam" id="PF00752">
    <property type="entry name" value="XPG_N"/>
    <property type="match status" value="1"/>
</dbReference>
<dbReference type="Proteomes" id="UP001556367">
    <property type="component" value="Unassembled WGS sequence"/>
</dbReference>
<feature type="region of interest" description="Disordered" evidence="3">
    <location>
        <begin position="395"/>
        <end position="414"/>
    </location>
</feature>
<evidence type="ECO:0000256" key="2">
    <source>
        <dbReference type="ARBA" id="ARBA00022801"/>
    </source>
</evidence>
<dbReference type="Pfam" id="PF00867">
    <property type="entry name" value="XPG_I"/>
    <property type="match status" value="1"/>
</dbReference>